<dbReference type="InterPro" id="IPR021047">
    <property type="entry name" value="Mannosyltransferase_CMT1"/>
</dbReference>
<name>A0A2B7Y527_POLH7</name>
<dbReference type="Proteomes" id="UP000224634">
    <property type="component" value="Unassembled WGS sequence"/>
</dbReference>
<evidence type="ECO:0000313" key="1">
    <source>
        <dbReference type="EMBL" id="PGH15972.1"/>
    </source>
</evidence>
<accession>A0A2B7Y527</accession>
<comment type="caution">
    <text evidence="1">The sequence shown here is derived from an EMBL/GenBank/DDBJ whole genome shotgun (WGS) entry which is preliminary data.</text>
</comment>
<dbReference type="OrthoDB" id="262547at2759"/>
<dbReference type="AlphaFoldDB" id="A0A2B7Y527"/>
<dbReference type="STRING" id="1447883.A0A2B7Y527"/>
<keyword evidence="2" id="KW-1185">Reference proteome</keyword>
<evidence type="ECO:0008006" key="3">
    <source>
        <dbReference type="Google" id="ProtNLM"/>
    </source>
</evidence>
<proteinExistence type="predicted"/>
<evidence type="ECO:0000313" key="2">
    <source>
        <dbReference type="Proteomes" id="UP000224634"/>
    </source>
</evidence>
<sequence>MVLYWRARSSVSRRQLRRRLLAIFLFIFIVWNAVEVYAIRYRLIQADTLTTTAHDGGGDGGAAAALAKKKREGESVFIASTHWNNERILRSHWNAAVLELVTVLGPENVFVSVLEGGSWDDSKGALRELDAKLADLGVQRSIVLEDETHQDHIEQVPVEQREGWIDTPRGKRELRRIPYLAGLRNRSLKPLEELAEKGVGFDRVLFLNDVVFTTNDVLNLINTKDGDYSAACALDFSSPPLYYDTFALRDSGGHEHIMQSWPYFRSSRSRNALKAMLPVPVTSCWNGIVSMPASPFLAKPPLRFRGVSDSLALSHLEGSECCLIHADSPLSKQKGIYLNPNVRVGYNEPAYTHVHPARNWLSSREILWSLWENRLRRWTTTQPIKEWAIWWKLRKWERGGVGEEKGRKEPGGFCLVNEMQVLVANGWAHV</sequence>
<organism evidence="1 2">
    <name type="scientific">Polytolypa hystricis (strain UAMH7299)</name>
    <dbReference type="NCBI Taxonomy" id="1447883"/>
    <lineage>
        <taxon>Eukaryota</taxon>
        <taxon>Fungi</taxon>
        <taxon>Dikarya</taxon>
        <taxon>Ascomycota</taxon>
        <taxon>Pezizomycotina</taxon>
        <taxon>Eurotiomycetes</taxon>
        <taxon>Eurotiomycetidae</taxon>
        <taxon>Onygenales</taxon>
        <taxon>Onygenales incertae sedis</taxon>
        <taxon>Polytolypa</taxon>
    </lineage>
</organism>
<dbReference type="PANTHER" id="PTHR34144:SF7">
    <property type="entry name" value="EXPORT PROTEIN (CAP59), PUTATIVE (AFU_ORTHOLOGUE AFUA_7G05020)-RELATED"/>
    <property type="match status" value="1"/>
</dbReference>
<dbReference type="EMBL" id="PDNA01000078">
    <property type="protein sequence ID" value="PGH15972.1"/>
    <property type="molecule type" value="Genomic_DNA"/>
</dbReference>
<reference evidence="1 2" key="1">
    <citation type="submission" date="2017-10" db="EMBL/GenBank/DDBJ databases">
        <title>Comparative genomics in systemic dimorphic fungi from Ajellomycetaceae.</title>
        <authorList>
            <person name="Munoz J.F."/>
            <person name="Mcewen J.G."/>
            <person name="Clay O.K."/>
            <person name="Cuomo C.A."/>
        </authorList>
    </citation>
    <scope>NUCLEOTIDE SEQUENCE [LARGE SCALE GENOMIC DNA]</scope>
    <source>
        <strain evidence="1 2">UAMH7299</strain>
    </source>
</reference>
<gene>
    <name evidence="1" type="ORF">AJ80_05348</name>
</gene>
<dbReference type="Pfam" id="PF11735">
    <property type="entry name" value="CAP59_mtransfer"/>
    <property type="match status" value="1"/>
</dbReference>
<protein>
    <recommendedName>
        <fullName evidence="3">Polysaccharide export protein</fullName>
    </recommendedName>
</protein>
<dbReference type="PANTHER" id="PTHR34144">
    <property type="entry name" value="CHROMOSOME 8, WHOLE GENOME SHOTGUN SEQUENCE"/>
    <property type="match status" value="1"/>
</dbReference>